<evidence type="ECO:0000256" key="1">
    <source>
        <dbReference type="ARBA" id="ARBA00006484"/>
    </source>
</evidence>
<evidence type="ECO:0000259" key="3">
    <source>
        <dbReference type="SMART" id="SM00822"/>
    </source>
</evidence>
<dbReference type="PANTHER" id="PTHR43639">
    <property type="entry name" value="OXIDOREDUCTASE, SHORT-CHAIN DEHYDROGENASE/REDUCTASE FAMILY (AFU_ORTHOLOGUE AFUA_5G02870)"/>
    <property type="match status" value="1"/>
</dbReference>
<dbReference type="PRINTS" id="PR00081">
    <property type="entry name" value="GDHRDH"/>
</dbReference>
<dbReference type="InterPro" id="IPR036291">
    <property type="entry name" value="NAD(P)-bd_dom_sf"/>
</dbReference>
<gene>
    <name evidence="4" type="ORF">E4Z66_05575</name>
</gene>
<dbReference type="Gene3D" id="3.40.50.720">
    <property type="entry name" value="NAD(P)-binding Rossmann-like Domain"/>
    <property type="match status" value="1"/>
</dbReference>
<dbReference type="CDD" id="cd05233">
    <property type="entry name" value="SDR_c"/>
    <property type="match status" value="1"/>
</dbReference>
<comment type="caution">
    <text evidence="4">The sequence shown here is derived from an EMBL/GenBank/DDBJ whole genome shotgun (WGS) entry which is preliminary data.</text>
</comment>
<dbReference type="FunFam" id="3.40.50.720:FF:000084">
    <property type="entry name" value="Short-chain dehydrogenase reductase"/>
    <property type="match status" value="1"/>
</dbReference>
<proteinExistence type="inferred from homology"/>
<dbReference type="RefSeq" id="WP_136461946.1">
    <property type="nucleotide sequence ID" value="NZ_SRKY01000001.1"/>
</dbReference>
<dbReference type="AlphaFoldDB" id="A0A4S4NJT3"/>
<dbReference type="Pfam" id="PF13561">
    <property type="entry name" value="adh_short_C2"/>
    <property type="match status" value="1"/>
</dbReference>
<evidence type="ECO:0000313" key="4">
    <source>
        <dbReference type="EMBL" id="THH39027.1"/>
    </source>
</evidence>
<dbReference type="InterPro" id="IPR002347">
    <property type="entry name" value="SDR_fam"/>
</dbReference>
<dbReference type="InterPro" id="IPR020904">
    <property type="entry name" value="Sc_DH/Rdtase_CS"/>
</dbReference>
<dbReference type="Proteomes" id="UP000306602">
    <property type="component" value="Unassembled WGS sequence"/>
</dbReference>
<dbReference type="SMART" id="SM00822">
    <property type="entry name" value="PKS_KR"/>
    <property type="match status" value="1"/>
</dbReference>
<name>A0A4S4NJT3_9RHOB</name>
<comment type="similarity">
    <text evidence="1">Belongs to the short-chain dehydrogenases/reductases (SDR) family.</text>
</comment>
<accession>A0A4S4NJT3</accession>
<keyword evidence="2" id="KW-0560">Oxidoreductase</keyword>
<protein>
    <submittedName>
        <fullName evidence="4">SDR family oxidoreductase</fullName>
    </submittedName>
</protein>
<evidence type="ECO:0000313" key="5">
    <source>
        <dbReference type="Proteomes" id="UP000306602"/>
    </source>
</evidence>
<dbReference type="PRINTS" id="PR00080">
    <property type="entry name" value="SDRFAMILY"/>
</dbReference>
<evidence type="ECO:0000256" key="2">
    <source>
        <dbReference type="ARBA" id="ARBA00023002"/>
    </source>
</evidence>
<dbReference type="PANTHER" id="PTHR43639:SF1">
    <property type="entry name" value="SHORT-CHAIN DEHYDROGENASE_REDUCTASE FAMILY PROTEIN"/>
    <property type="match status" value="1"/>
</dbReference>
<feature type="domain" description="Ketoreductase" evidence="3">
    <location>
        <begin position="7"/>
        <end position="204"/>
    </location>
</feature>
<organism evidence="4 5">
    <name type="scientific">Aliishimia ponticola</name>
    <dbReference type="NCBI Taxonomy" id="2499833"/>
    <lineage>
        <taxon>Bacteria</taxon>
        <taxon>Pseudomonadati</taxon>
        <taxon>Pseudomonadota</taxon>
        <taxon>Alphaproteobacteria</taxon>
        <taxon>Rhodobacterales</taxon>
        <taxon>Paracoccaceae</taxon>
        <taxon>Aliishimia</taxon>
    </lineage>
</organism>
<dbReference type="PROSITE" id="PS51257">
    <property type="entry name" value="PROKAR_LIPOPROTEIN"/>
    <property type="match status" value="1"/>
</dbReference>
<dbReference type="InterPro" id="IPR057326">
    <property type="entry name" value="KR_dom"/>
</dbReference>
<dbReference type="GO" id="GO:0016491">
    <property type="term" value="F:oxidoreductase activity"/>
    <property type="evidence" value="ECO:0007669"/>
    <property type="project" value="UniProtKB-KW"/>
</dbReference>
<reference evidence="4 5" key="1">
    <citation type="submission" date="2019-04" db="EMBL/GenBank/DDBJ databases">
        <title>Shimia ponticola sp. nov., isolated from seawater.</title>
        <authorList>
            <person name="Kim Y.-O."/>
            <person name="Yoon J.-H."/>
        </authorList>
    </citation>
    <scope>NUCLEOTIDE SEQUENCE [LARGE SCALE GENOMIC DNA]</scope>
    <source>
        <strain evidence="4 5">MYP11</strain>
    </source>
</reference>
<sequence>MTDTARKTLLITGASAGIGAACARLAAPDYDLYLNYRSDDAGAEAVKADCEAAGAKVTLLRADVSDPQALARMFDQIPRLDACINNAGIVAPTAPVAAYDHDRLRQMFDVNVIGAIMVARDAAAKMDGPGVIVNVSSAAARLGSGGQYVDYAASKAAIDTFTKGLGDELAADGIRVMSVRPGLIDTEIHAKGGEPGRAQRLAHMVPMRREGSAEEVARPILFLLSDGASYMTGSFIEVTGGR</sequence>
<keyword evidence="5" id="KW-1185">Reference proteome</keyword>
<dbReference type="EMBL" id="SRKY01000001">
    <property type="protein sequence ID" value="THH39027.1"/>
    <property type="molecule type" value="Genomic_DNA"/>
</dbReference>
<dbReference type="PROSITE" id="PS00061">
    <property type="entry name" value="ADH_SHORT"/>
    <property type="match status" value="1"/>
</dbReference>
<dbReference type="OrthoDB" id="20590at2"/>
<dbReference type="SUPFAM" id="SSF51735">
    <property type="entry name" value="NAD(P)-binding Rossmann-fold domains"/>
    <property type="match status" value="1"/>
</dbReference>